<keyword evidence="3" id="KW-1185">Reference proteome</keyword>
<accession>A0A2T3YYN9</accession>
<sequence length="163" mass="18512">MTLYTSPTLSRRSEASLGSKGSRPISSNEYLCMYAYFETAKLGGLLDLALWLFASLNRRELSVPLLPVHRWVAPSPTTRKTHACSFINVPPPKRACSYRKRSRKKRNPRELVAKCPIASERLELQNAHGQPMRRRAQHAIAAPCRFEDHLRPGTWRGSWGSLL</sequence>
<evidence type="ECO:0000313" key="3">
    <source>
        <dbReference type="Proteomes" id="UP000240493"/>
    </source>
</evidence>
<proteinExistence type="predicted"/>
<protein>
    <submittedName>
        <fullName evidence="2">Uncharacterized protein</fullName>
    </submittedName>
</protein>
<reference evidence="2 3" key="1">
    <citation type="submission" date="2016-07" db="EMBL/GenBank/DDBJ databases">
        <title>Multiple horizontal gene transfer events from other fungi enriched the ability of initially mycotrophic Trichoderma (Ascomycota) to feed on dead plant biomass.</title>
        <authorList>
            <consortium name="DOE Joint Genome Institute"/>
            <person name="Aerts A."/>
            <person name="Atanasova L."/>
            <person name="Chenthamara K."/>
            <person name="Zhang J."/>
            <person name="Grujic M."/>
            <person name="Henrissat B."/>
            <person name="Kuo A."/>
            <person name="Salamov A."/>
            <person name="Lipzen A."/>
            <person name="Labutti K."/>
            <person name="Barry K."/>
            <person name="Miao Y."/>
            <person name="Rahimi M.J."/>
            <person name="Shen Q."/>
            <person name="Grigoriev I.V."/>
            <person name="Kubicek C.P."/>
            <person name="Druzhinina I.S."/>
        </authorList>
    </citation>
    <scope>NUCLEOTIDE SEQUENCE [LARGE SCALE GENOMIC DNA]</scope>
    <source>
        <strain evidence="2 3">CBS 433.97</strain>
    </source>
</reference>
<evidence type="ECO:0000313" key="2">
    <source>
        <dbReference type="EMBL" id="PTB37657.1"/>
    </source>
</evidence>
<feature type="compositionally biased region" description="Polar residues" evidence="1">
    <location>
        <begin position="1"/>
        <end position="10"/>
    </location>
</feature>
<name>A0A2T3YYN9_TRIA4</name>
<dbReference type="EMBL" id="KZ679267">
    <property type="protein sequence ID" value="PTB37657.1"/>
    <property type="molecule type" value="Genomic_DNA"/>
</dbReference>
<feature type="region of interest" description="Disordered" evidence="1">
    <location>
        <begin position="1"/>
        <end position="23"/>
    </location>
</feature>
<dbReference type="AlphaFoldDB" id="A0A2T3YYN9"/>
<organism evidence="2 3">
    <name type="scientific">Trichoderma asperellum (strain ATCC 204424 / CBS 433.97 / NBRC 101777)</name>
    <dbReference type="NCBI Taxonomy" id="1042311"/>
    <lineage>
        <taxon>Eukaryota</taxon>
        <taxon>Fungi</taxon>
        <taxon>Dikarya</taxon>
        <taxon>Ascomycota</taxon>
        <taxon>Pezizomycotina</taxon>
        <taxon>Sordariomycetes</taxon>
        <taxon>Hypocreomycetidae</taxon>
        <taxon>Hypocreales</taxon>
        <taxon>Hypocreaceae</taxon>
        <taxon>Trichoderma</taxon>
    </lineage>
</organism>
<evidence type="ECO:0000256" key="1">
    <source>
        <dbReference type="SAM" id="MobiDB-lite"/>
    </source>
</evidence>
<dbReference type="Proteomes" id="UP000240493">
    <property type="component" value="Unassembled WGS sequence"/>
</dbReference>
<gene>
    <name evidence="2" type="ORF">M441DRAFT_92142</name>
</gene>